<dbReference type="NCBIfam" id="TIGR03086">
    <property type="entry name" value="TIGR03086 family metal-binding protein"/>
    <property type="match status" value="1"/>
</dbReference>
<feature type="domain" description="Mycothiol-dependent maleylpyruvate isomerase metal-binding" evidence="1">
    <location>
        <begin position="30"/>
        <end position="153"/>
    </location>
</feature>
<dbReference type="RefSeq" id="WP_122199895.1">
    <property type="nucleotide sequence ID" value="NZ_JBHSKC010000029.1"/>
</dbReference>
<dbReference type="NCBIfam" id="TIGR03083">
    <property type="entry name" value="maleylpyruvate isomerase family mycothiol-dependent enzyme"/>
    <property type="match status" value="1"/>
</dbReference>
<reference evidence="2 3" key="1">
    <citation type="submission" date="2018-10" db="EMBL/GenBank/DDBJ databases">
        <title>Isolation from soil.</title>
        <authorList>
            <person name="Hu J."/>
        </authorList>
    </citation>
    <scope>NUCLEOTIDE SEQUENCE [LARGE SCALE GENOMIC DNA]</scope>
    <source>
        <strain evidence="2 3">NEAU-Ht49</strain>
    </source>
</reference>
<dbReference type="OrthoDB" id="5185819at2"/>
<dbReference type="SUPFAM" id="SSF109854">
    <property type="entry name" value="DinB/YfiT-like putative metalloenzymes"/>
    <property type="match status" value="1"/>
</dbReference>
<protein>
    <submittedName>
        <fullName evidence="2">TIGR03086 family protein</fullName>
    </submittedName>
</protein>
<evidence type="ECO:0000259" key="1">
    <source>
        <dbReference type="Pfam" id="PF11716"/>
    </source>
</evidence>
<sequence>MWARGEQGGGRGRFTDTARAQGRDAAGLLARGAAYMMRGLDDAGPETLGRPTPCAGWDLRVLLGHLDDSVAALTEALAGGVVGPPRAREAREAPRVCGARPADDLVASVRAGIARLVEPRVGGVVVTVGDRVLAHAGVAVAGAMELAVHGWDVGRATGARRPVPAGLALRLLRHAPRLVPAGTRGTLFARPVPVPEATDPGDLLVAYLGRDPRA</sequence>
<keyword evidence="3" id="KW-1185">Reference proteome</keyword>
<gene>
    <name evidence="2" type="ORF">EBO15_41315</name>
</gene>
<dbReference type="EMBL" id="RFFG01000177">
    <property type="protein sequence ID" value="RMI33820.1"/>
    <property type="molecule type" value="Genomic_DNA"/>
</dbReference>
<accession>A0A3M2LAT9</accession>
<dbReference type="Pfam" id="PF11716">
    <property type="entry name" value="MDMPI_N"/>
    <property type="match status" value="1"/>
</dbReference>
<dbReference type="InterPro" id="IPR017517">
    <property type="entry name" value="Maleyloyr_isom"/>
</dbReference>
<proteinExistence type="predicted"/>
<dbReference type="InterPro" id="IPR034660">
    <property type="entry name" value="DinB/YfiT-like"/>
</dbReference>
<dbReference type="Proteomes" id="UP000282674">
    <property type="component" value="Unassembled WGS sequence"/>
</dbReference>
<dbReference type="GO" id="GO:0046872">
    <property type="term" value="F:metal ion binding"/>
    <property type="evidence" value="ECO:0007669"/>
    <property type="project" value="InterPro"/>
</dbReference>
<dbReference type="InterPro" id="IPR017520">
    <property type="entry name" value="CHP03086"/>
</dbReference>
<comment type="caution">
    <text evidence="2">The sequence shown here is derived from an EMBL/GenBank/DDBJ whole genome shotgun (WGS) entry which is preliminary data.</text>
</comment>
<dbReference type="InterPro" id="IPR024344">
    <property type="entry name" value="MDMPI_metal-binding"/>
</dbReference>
<dbReference type="Gene3D" id="1.20.120.450">
    <property type="entry name" value="dinb family like domain"/>
    <property type="match status" value="1"/>
</dbReference>
<evidence type="ECO:0000313" key="3">
    <source>
        <dbReference type="Proteomes" id="UP000282674"/>
    </source>
</evidence>
<dbReference type="AlphaFoldDB" id="A0A3M2LAT9"/>
<organism evidence="2 3">
    <name type="scientific">Actinomadura harenae</name>
    <dbReference type="NCBI Taxonomy" id="2483351"/>
    <lineage>
        <taxon>Bacteria</taxon>
        <taxon>Bacillati</taxon>
        <taxon>Actinomycetota</taxon>
        <taxon>Actinomycetes</taxon>
        <taxon>Streptosporangiales</taxon>
        <taxon>Thermomonosporaceae</taxon>
        <taxon>Actinomadura</taxon>
    </lineage>
</organism>
<name>A0A3M2LAT9_9ACTN</name>
<evidence type="ECO:0000313" key="2">
    <source>
        <dbReference type="EMBL" id="RMI33820.1"/>
    </source>
</evidence>